<keyword evidence="1" id="KW-0472">Membrane</keyword>
<evidence type="ECO:0000256" key="1">
    <source>
        <dbReference type="SAM" id="Phobius"/>
    </source>
</evidence>
<dbReference type="RefSeq" id="WP_092987165.1">
    <property type="nucleotide sequence ID" value="NZ_FNFY01000019.1"/>
</dbReference>
<reference evidence="3" key="1">
    <citation type="submission" date="2016-10" db="EMBL/GenBank/DDBJ databases">
        <authorList>
            <person name="Varghese N."/>
            <person name="Submissions S."/>
        </authorList>
    </citation>
    <scope>NUCLEOTIDE SEQUENCE [LARGE SCALE GENOMIC DNA]</scope>
    <source>
        <strain evidence="3">CGMCC 1.8895</strain>
    </source>
</reference>
<dbReference type="STRING" id="576118.SAMN05216216_11939"/>
<accession>A0A1G9GWS2</accession>
<sequence>MKSIFMVGGGVLLGFVLIFTGISFFPESFAFNAVASTILILSLISLFIMLFVKFKRHSEVDRENDK</sequence>
<feature type="transmembrane region" description="Helical" evidence="1">
    <location>
        <begin position="31"/>
        <end position="52"/>
    </location>
</feature>
<feature type="transmembrane region" description="Helical" evidence="1">
    <location>
        <begin position="7"/>
        <end position="25"/>
    </location>
</feature>
<protein>
    <submittedName>
        <fullName evidence="2">Uncharacterized protein</fullName>
    </submittedName>
</protein>
<keyword evidence="1" id="KW-1133">Transmembrane helix</keyword>
<gene>
    <name evidence="2" type="ORF">SAMN05216216_11939</name>
</gene>
<dbReference type="EMBL" id="FNFY01000019">
    <property type="protein sequence ID" value="SDL05118.1"/>
    <property type="molecule type" value="Genomic_DNA"/>
</dbReference>
<keyword evidence="3" id="KW-1185">Reference proteome</keyword>
<evidence type="ECO:0000313" key="3">
    <source>
        <dbReference type="Proteomes" id="UP000199008"/>
    </source>
</evidence>
<evidence type="ECO:0000313" key="2">
    <source>
        <dbReference type="EMBL" id="SDL05118.1"/>
    </source>
</evidence>
<proteinExistence type="predicted"/>
<keyword evidence="1" id="KW-0812">Transmembrane</keyword>
<dbReference type="AlphaFoldDB" id="A0A1G9GWS2"/>
<name>A0A1G9GWS2_9BACL</name>
<organism evidence="2 3">
    <name type="scientific">Lacicoccus qingdaonensis</name>
    <dbReference type="NCBI Taxonomy" id="576118"/>
    <lineage>
        <taxon>Bacteria</taxon>
        <taxon>Bacillati</taxon>
        <taxon>Bacillota</taxon>
        <taxon>Bacilli</taxon>
        <taxon>Bacillales</taxon>
        <taxon>Salinicoccaceae</taxon>
        <taxon>Lacicoccus</taxon>
    </lineage>
</organism>
<dbReference type="Proteomes" id="UP000199008">
    <property type="component" value="Unassembled WGS sequence"/>
</dbReference>